<reference evidence="2" key="1">
    <citation type="journal article" date="2021" name="BMC Genomics">
        <title>Chromosome-level genome assembly and manually-curated proteome of model necrotroph Parastagonospora nodorum Sn15 reveals a genome-wide trove of candidate effector homologs, and redundancy of virulence-related functions within an accessory chromosome.</title>
        <authorList>
            <person name="Bertazzoni S."/>
            <person name="Jones D.A.B."/>
            <person name="Phan H.T."/>
            <person name="Tan K.-C."/>
            <person name="Hane J.K."/>
        </authorList>
    </citation>
    <scope>NUCLEOTIDE SEQUENCE [LARGE SCALE GENOMIC DNA]</scope>
    <source>
        <strain evidence="2">SN15 / ATCC MYA-4574 / FGSC 10173)</strain>
    </source>
</reference>
<dbReference type="Proteomes" id="UP000663193">
    <property type="component" value="Chromosome 2"/>
</dbReference>
<organism evidence="1 2">
    <name type="scientific">Phaeosphaeria nodorum (strain SN15 / ATCC MYA-4574 / FGSC 10173)</name>
    <name type="common">Glume blotch fungus</name>
    <name type="synonym">Parastagonospora nodorum</name>
    <dbReference type="NCBI Taxonomy" id="321614"/>
    <lineage>
        <taxon>Eukaryota</taxon>
        <taxon>Fungi</taxon>
        <taxon>Dikarya</taxon>
        <taxon>Ascomycota</taxon>
        <taxon>Pezizomycotina</taxon>
        <taxon>Dothideomycetes</taxon>
        <taxon>Pleosporomycetidae</taxon>
        <taxon>Pleosporales</taxon>
        <taxon>Pleosporineae</taxon>
        <taxon>Phaeosphaeriaceae</taxon>
        <taxon>Parastagonospora</taxon>
    </lineage>
</organism>
<accession>A0A7U2HVR2</accession>
<dbReference type="EMBL" id="CP069024">
    <property type="protein sequence ID" value="QRC92473.1"/>
    <property type="molecule type" value="Genomic_DNA"/>
</dbReference>
<name>A0A7U2HVR2_PHANO</name>
<sequence>MADMIPHHNCHLLLLQLPHLPIVRLRDLNDGGAVRAASQYPTTVSDNKDSTTRRGKFTKLIQAHERGVDSFRHELIMGTGANAKEQIAISKEITKSTTNTRSDWIGTISWLQKFVAGEVQGHDFQVLLNNYS</sequence>
<gene>
    <name evidence="1" type="ORF">JI435_084500</name>
</gene>
<keyword evidence="2" id="KW-1185">Reference proteome</keyword>
<protein>
    <submittedName>
        <fullName evidence="1">Uncharacterized protein</fullName>
    </submittedName>
</protein>
<evidence type="ECO:0000313" key="2">
    <source>
        <dbReference type="Proteomes" id="UP000663193"/>
    </source>
</evidence>
<dbReference type="VEuPathDB" id="FungiDB:JI435_084500"/>
<dbReference type="AlphaFoldDB" id="A0A7U2HVR2"/>
<evidence type="ECO:0000313" key="1">
    <source>
        <dbReference type="EMBL" id="QRC92473.1"/>
    </source>
</evidence>
<proteinExistence type="predicted"/>